<dbReference type="NCBIfam" id="TIGR00096">
    <property type="entry name" value="16S rRNA (cytidine(1402)-2'-O)-methyltransferase"/>
    <property type="match status" value="1"/>
</dbReference>
<keyword evidence="1 6" id="KW-0963">Cytoplasm</keyword>
<dbReference type="SUPFAM" id="SSF53790">
    <property type="entry name" value="Tetrapyrrole methylase"/>
    <property type="match status" value="1"/>
</dbReference>
<keyword evidence="2 6" id="KW-0698">rRNA processing</keyword>
<dbReference type="InterPro" id="IPR014776">
    <property type="entry name" value="4pyrrole_Mease_sub2"/>
</dbReference>
<dbReference type="Gene3D" id="3.40.1010.10">
    <property type="entry name" value="Cobalt-precorrin-4 Transmethylase, Domain 1"/>
    <property type="match status" value="1"/>
</dbReference>
<dbReference type="Proteomes" id="UP001558353">
    <property type="component" value="Unassembled WGS sequence"/>
</dbReference>
<dbReference type="PANTHER" id="PTHR46111:SF1">
    <property type="entry name" value="RIBOSOMAL RNA SMALL SUBUNIT METHYLTRANSFERASE I"/>
    <property type="match status" value="1"/>
</dbReference>
<protein>
    <recommendedName>
        <fullName evidence="6">Ribosomal RNA small subunit methyltransferase I</fullName>
        <ecNumber evidence="6">2.1.1.198</ecNumber>
    </recommendedName>
    <alternativeName>
        <fullName evidence="6">16S rRNA 2'-O-ribose C1402 methyltransferase</fullName>
    </alternativeName>
    <alternativeName>
        <fullName evidence="6">rRNA (cytidine-2'-O-)-methyltransferase RsmI</fullName>
    </alternativeName>
</protein>
<evidence type="ECO:0000259" key="8">
    <source>
        <dbReference type="Pfam" id="PF00590"/>
    </source>
</evidence>
<keyword evidence="5 6" id="KW-0949">S-adenosyl-L-methionine</keyword>
<dbReference type="InterPro" id="IPR014777">
    <property type="entry name" value="4pyrrole_Mease_sub1"/>
</dbReference>
<reference evidence="9 10" key="1">
    <citation type="journal article" date="2024" name="Fungal Genet. Biol.">
        <title>The porcine skin microbiome exhibits broad fungal antagonism.</title>
        <authorList>
            <person name="De La Cruz K.F."/>
            <person name="Townsend E.C."/>
            <person name="Alex Cheong J.Z."/>
            <person name="Salamzade R."/>
            <person name="Liu A."/>
            <person name="Sandstrom S."/>
            <person name="Davila E."/>
            <person name="Huang L."/>
            <person name="Xu K.H."/>
            <person name="Wu S.Y."/>
            <person name="Meudt J.J."/>
            <person name="Shanmuganayagam D."/>
            <person name="Gibson A.L.F."/>
            <person name="Kalan L.R."/>
        </authorList>
    </citation>
    <scope>NUCLEOTIDE SEQUENCE [LARGE SCALE GENOMIC DNA]</scope>
    <source>
        <strain evidence="9 10">LK2569</strain>
    </source>
</reference>
<accession>A0ABV3UVK5</accession>
<dbReference type="PIRSF" id="PIRSF005917">
    <property type="entry name" value="MTase_YraL"/>
    <property type="match status" value="1"/>
</dbReference>
<comment type="function">
    <text evidence="6">Catalyzes the 2'-O-methylation of the ribose of cytidine 1402 (C1402) in 16S rRNA.</text>
</comment>
<dbReference type="PANTHER" id="PTHR46111">
    <property type="entry name" value="RIBOSOMAL RNA SMALL SUBUNIT METHYLTRANSFERASE I"/>
    <property type="match status" value="1"/>
</dbReference>
<dbReference type="EC" id="2.1.1.198" evidence="6"/>
<evidence type="ECO:0000256" key="1">
    <source>
        <dbReference type="ARBA" id="ARBA00022490"/>
    </source>
</evidence>
<evidence type="ECO:0000256" key="4">
    <source>
        <dbReference type="ARBA" id="ARBA00022679"/>
    </source>
</evidence>
<dbReference type="GO" id="GO:0032259">
    <property type="term" value="P:methylation"/>
    <property type="evidence" value="ECO:0007669"/>
    <property type="project" value="UniProtKB-KW"/>
</dbReference>
<feature type="region of interest" description="Disordered" evidence="7">
    <location>
        <begin position="1"/>
        <end position="38"/>
    </location>
</feature>
<comment type="subcellular location">
    <subcellularLocation>
        <location evidence="6">Cytoplasm</location>
    </subcellularLocation>
</comment>
<comment type="caution">
    <text evidence="9">The sequence shown here is derived from an EMBL/GenBank/DDBJ whole genome shotgun (WGS) entry which is preliminary data.</text>
</comment>
<organism evidence="9 10">
    <name type="scientific">Corynebacterium xerosis</name>
    <dbReference type="NCBI Taxonomy" id="1725"/>
    <lineage>
        <taxon>Bacteria</taxon>
        <taxon>Bacillati</taxon>
        <taxon>Actinomycetota</taxon>
        <taxon>Actinomycetes</taxon>
        <taxon>Mycobacteriales</taxon>
        <taxon>Corynebacteriaceae</taxon>
        <taxon>Corynebacterium</taxon>
    </lineage>
</organism>
<evidence type="ECO:0000256" key="2">
    <source>
        <dbReference type="ARBA" id="ARBA00022552"/>
    </source>
</evidence>
<evidence type="ECO:0000256" key="3">
    <source>
        <dbReference type="ARBA" id="ARBA00022603"/>
    </source>
</evidence>
<keyword evidence="3 6" id="KW-0489">Methyltransferase</keyword>
<dbReference type="Gene3D" id="3.30.950.10">
    <property type="entry name" value="Methyltransferase, Cobalt-precorrin-4 Transmethylase, Domain 2"/>
    <property type="match status" value="1"/>
</dbReference>
<dbReference type="InterPro" id="IPR008189">
    <property type="entry name" value="rRNA_ssu_MeTfrase_I"/>
</dbReference>
<evidence type="ECO:0000313" key="10">
    <source>
        <dbReference type="Proteomes" id="UP001558353"/>
    </source>
</evidence>
<gene>
    <name evidence="6 9" type="primary">rsmI</name>
    <name evidence="9" type="ORF">VVR64_05950</name>
</gene>
<comment type="catalytic activity">
    <reaction evidence="6">
        <text>cytidine(1402) in 16S rRNA + S-adenosyl-L-methionine = 2'-O-methylcytidine(1402) in 16S rRNA + S-adenosyl-L-homocysteine + H(+)</text>
        <dbReference type="Rhea" id="RHEA:42924"/>
        <dbReference type="Rhea" id="RHEA-COMP:10285"/>
        <dbReference type="Rhea" id="RHEA-COMP:10286"/>
        <dbReference type="ChEBI" id="CHEBI:15378"/>
        <dbReference type="ChEBI" id="CHEBI:57856"/>
        <dbReference type="ChEBI" id="CHEBI:59789"/>
        <dbReference type="ChEBI" id="CHEBI:74495"/>
        <dbReference type="ChEBI" id="CHEBI:82748"/>
        <dbReference type="EC" id="2.1.1.198"/>
    </reaction>
</comment>
<keyword evidence="10" id="KW-1185">Reference proteome</keyword>
<dbReference type="EMBL" id="JAYWMA010000005">
    <property type="protein sequence ID" value="MEX3528609.1"/>
    <property type="molecule type" value="Genomic_DNA"/>
</dbReference>
<evidence type="ECO:0000256" key="5">
    <source>
        <dbReference type="ARBA" id="ARBA00022691"/>
    </source>
</evidence>
<dbReference type="CDD" id="cd11648">
    <property type="entry name" value="RsmI"/>
    <property type="match status" value="1"/>
</dbReference>
<dbReference type="InterPro" id="IPR000878">
    <property type="entry name" value="4pyrrol_Mease"/>
</dbReference>
<proteinExistence type="inferred from homology"/>
<dbReference type="RefSeq" id="WP_368522361.1">
    <property type="nucleotide sequence ID" value="NZ_JAYWMA010000005.1"/>
</dbReference>
<sequence length="326" mass="34304">MASHGETPHTPMDDPDTGHLPGAGADDRADWEPARSGGRVLQPGITLAATPLGNIGDATDRLRAALSEADLIAAEDTRRARQLASALDVEIRGRVVSNFDHNEEQRIAQLLDAARSGHRVLVVTDAGMPVVSDPGLAVVAAAHDAGLPVTCLPGASAVTTALALSGLKVGRFIFDGFAPRKQGARREWLQSLATEQRACCFFESPHRIAATLAEAADVLGGDRRVAVCRELTKMYEETRRGTLTEVAEWAEGGVRGEITVVLEGAGVTSAPVNPEGLVEEVEFRVAGGDRLKDACRSVAGTAGLVKHRELYQAVLDARAAGDAGEE</sequence>
<evidence type="ECO:0000313" key="9">
    <source>
        <dbReference type="EMBL" id="MEX3528609.1"/>
    </source>
</evidence>
<dbReference type="GO" id="GO:0008168">
    <property type="term" value="F:methyltransferase activity"/>
    <property type="evidence" value="ECO:0007669"/>
    <property type="project" value="UniProtKB-KW"/>
</dbReference>
<evidence type="ECO:0000256" key="7">
    <source>
        <dbReference type="SAM" id="MobiDB-lite"/>
    </source>
</evidence>
<keyword evidence="4 6" id="KW-0808">Transferase</keyword>
<evidence type="ECO:0000256" key="6">
    <source>
        <dbReference type="HAMAP-Rule" id="MF_01877"/>
    </source>
</evidence>
<dbReference type="Pfam" id="PF00590">
    <property type="entry name" value="TP_methylase"/>
    <property type="match status" value="1"/>
</dbReference>
<dbReference type="InterPro" id="IPR035996">
    <property type="entry name" value="4pyrrol_Methylase_sf"/>
</dbReference>
<name>A0ABV3UVK5_9CORY</name>
<feature type="domain" description="Tetrapyrrole methylase" evidence="8">
    <location>
        <begin position="45"/>
        <end position="246"/>
    </location>
</feature>
<dbReference type="HAMAP" id="MF_01877">
    <property type="entry name" value="16SrRNA_methyltr_I"/>
    <property type="match status" value="1"/>
</dbReference>
<comment type="similarity">
    <text evidence="6">Belongs to the methyltransferase superfamily. RsmI family.</text>
</comment>